<protein>
    <submittedName>
        <fullName evidence="1">Uncharacterized protein</fullName>
    </submittedName>
</protein>
<accession>A0ABW1Z485</accession>
<dbReference type="Proteomes" id="UP001596403">
    <property type="component" value="Unassembled WGS sequence"/>
</dbReference>
<evidence type="ECO:0000313" key="2">
    <source>
        <dbReference type="Proteomes" id="UP001596403"/>
    </source>
</evidence>
<name>A0ABW1Z485_9RHOB</name>
<keyword evidence="2" id="KW-1185">Reference proteome</keyword>
<comment type="caution">
    <text evidence="1">The sequence shown here is derived from an EMBL/GenBank/DDBJ whole genome shotgun (WGS) entry which is preliminary data.</text>
</comment>
<evidence type="ECO:0000313" key="1">
    <source>
        <dbReference type="EMBL" id="MFC6643954.1"/>
    </source>
</evidence>
<dbReference type="EMBL" id="JBHSWA010000005">
    <property type="protein sequence ID" value="MFC6643954.1"/>
    <property type="molecule type" value="Genomic_DNA"/>
</dbReference>
<sequence>MVDPDRIGDDLAWEAVTFQAGHGGWRAHRKHLDSHETPNKLAMPFKELLRTPASIRLSGPKKSSLAPYLIGAGAAVTEE</sequence>
<reference evidence="2" key="1">
    <citation type="journal article" date="2019" name="Int. J. Syst. Evol. Microbiol.">
        <title>The Global Catalogue of Microorganisms (GCM) 10K type strain sequencing project: providing services to taxonomists for standard genome sequencing and annotation.</title>
        <authorList>
            <consortium name="The Broad Institute Genomics Platform"/>
            <consortium name="The Broad Institute Genome Sequencing Center for Infectious Disease"/>
            <person name="Wu L."/>
            <person name="Ma J."/>
        </authorList>
    </citation>
    <scope>NUCLEOTIDE SEQUENCE [LARGE SCALE GENOMIC DNA]</scope>
    <source>
        <strain evidence="2">NBRC 111368</strain>
    </source>
</reference>
<proteinExistence type="predicted"/>
<organism evidence="1 2">
    <name type="scientific">Sulfitobacter profundi</name>
    <dbReference type="NCBI Taxonomy" id="2679961"/>
    <lineage>
        <taxon>Bacteria</taxon>
        <taxon>Pseudomonadati</taxon>
        <taxon>Pseudomonadota</taxon>
        <taxon>Alphaproteobacteria</taxon>
        <taxon>Rhodobacterales</taxon>
        <taxon>Roseobacteraceae</taxon>
        <taxon>Sulfitobacter</taxon>
    </lineage>
</organism>
<gene>
    <name evidence="1" type="ORF">ACFQAU_21790</name>
</gene>
<dbReference type="RefSeq" id="WP_165935606.1">
    <property type="nucleotide sequence ID" value="NZ_JBHSWA010000005.1"/>
</dbReference>